<proteinExistence type="predicted"/>
<organism evidence="2 3">
    <name type="scientific">Klebsiella pasteurii</name>
    <dbReference type="NCBI Taxonomy" id="2587529"/>
    <lineage>
        <taxon>Bacteria</taxon>
        <taxon>Pseudomonadati</taxon>
        <taxon>Pseudomonadota</taxon>
        <taxon>Gammaproteobacteria</taxon>
        <taxon>Enterobacterales</taxon>
        <taxon>Enterobacteriaceae</taxon>
        <taxon>Klebsiella/Raoultella group</taxon>
        <taxon>Klebsiella</taxon>
    </lineage>
</organism>
<keyword evidence="1" id="KW-1133">Transmembrane helix</keyword>
<sequence>MSTFLAAVFAVIFTLIGIGHFIWTIVVAYRGLTWFLTNFDDLLHIWKRNGRYYRR</sequence>
<evidence type="ECO:0000313" key="3">
    <source>
        <dbReference type="Proteomes" id="UP001287436"/>
    </source>
</evidence>
<dbReference type="EMBL" id="JAWPBP010000050">
    <property type="protein sequence ID" value="MDW2719915.1"/>
    <property type="molecule type" value="Genomic_DNA"/>
</dbReference>
<evidence type="ECO:0000313" key="2">
    <source>
        <dbReference type="EMBL" id="MDW2719915.1"/>
    </source>
</evidence>
<reference evidence="2 3" key="1">
    <citation type="submission" date="2023-10" db="EMBL/GenBank/DDBJ databases">
        <title>Fecal carriage and genetic characteristics of carbapenem-resistant Enterobacterales among healthy adults from four provinces of China.</title>
        <authorList>
            <person name="Li Y."/>
            <person name="Zhang R."/>
        </authorList>
    </citation>
    <scope>NUCLEOTIDE SEQUENCE [LARGE SCALE GENOMIC DNA]</scope>
    <source>
        <strain evidence="2 3">HN-157</strain>
    </source>
</reference>
<dbReference type="Proteomes" id="UP001287436">
    <property type="component" value="Unassembled WGS sequence"/>
</dbReference>
<accession>A0ABD5HP27</accession>
<keyword evidence="1" id="KW-0472">Membrane</keyword>
<protein>
    <submittedName>
        <fullName evidence="2">Uncharacterized protein</fullName>
    </submittedName>
</protein>
<name>A0ABD5HP27_9ENTR</name>
<comment type="caution">
    <text evidence="2">The sequence shown here is derived from an EMBL/GenBank/DDBJ whole genome shotgun (WGS) entry which is preliminary data.</text>
</comment>
<evidence type="ECO:0000256" key="1">
    <source>
        <dbReference type="SAM" id="Phobius"/>
    </source>
</evidence>
<dbReference type="RefSeq" id="WP_318089162.1">
    <property type="nucleotide sequence ID" value="NZ_JAWPBP010000050.1"/>
</dbReference>
<feature type="transmembrane region" description="Helical" evidence="1">
    <location>
        <begin position="6"/>
        <end position="29"/>
    </location>
</feature>
<dbReference type="AlphaFoldDB" id="A0ABD5HP27"/>
<keyword evidence="1" id="KW-0812">Transmembrane</keyword>
<gene>
    <name evidence="2" type="ORF">RYZ49_29495</name>
</gene>